<organism evidence="3 4">
    <name type="scientific">Streptococcus thermophilus (strain ATCC BAA-250 / LMG 18311)</name>
    <dbReference type="NCBI Taxonomy" id="264199"/>
    <lineage>
        <taxon>Bacteria</taxon>
        <taxon>Bacillati</taxon>
        <taxon>Bacillota</taxon>
        <taxon>Bacilli</taxon>
        <taxon>Lactobacillales</taxon>
        <taxon>Streptococcaceae</taxon>
        <taxon>Streptococcus</taxon>
    </lineage>
</organism>
<dbReference type="STRING" id="264199.stu1178"/>
<dbReference type="EMBL" id="CP000023">
    <property type="protein sequence ID" value="AAV60814.1"/>
    <property type="molecule type" value="Genomic_DNA"/>
</dbReference>
<evidence type="ECO:0000256" key="2">
    <source>
        <dbReference type="SAM" id="Phobius"/>
    </source>
</evidence>
<accession>Q5M428</accession>
<name>Q5M428_STRT2</name>
<dbReference type="PATRIC" id="fig|264199.4.peg.1160"/>
<keyword evidence="2" id="KW-0812">Transmembrane</keyword>
<feature type="region of interest" description="Disordered" evidence="1">
    <location>
        <begin position="39"/>
        <end position="59"/>
    </location>
</feature>
<dbReference type="KEGG" id="stl:stu1178"/>
<evidence type="ECO:0000256" key="1">
    <source>
        <dbReference type="SAM" id="MobiDB-lite"/>
    </source>
</evidence>
<sequence length="179" mass="20523">MTKKGAKHEKKKYNKKVIIMTFVLMTIFSFLTILSKHSKEPVKPETKTHHSSSFQSSKNARLIRKLPPTLRQLPRRMIKQGILKRRIRIKHLLLLNNQVRSKMAIRLLIKKALKKNQIPLKGDEVGEVQKTDHMSLTAMENVFNLAHSMKSMSGALMLTTVLTTVLTSIHNLHQALTQV</sequence>
<evidence type="ECO:0000313" key="4">
    <source>
        <dbReference type="Proteomes" id="UP000001170"/>
    </source>
</evidence>
<keyword evidence="2" id="KW-0472">Membrane</keyword>
<dbReference type="Proteomes" id="UP000001170">
    <property type="component" value="Chromosome"/>
</dbReference>
<feature type="transmembrane region" description="Helical" evidence="2">
    <location>
        <begin position="17"/>
        <end position="34"/>
    </location>
</feature>
<gene>
    <name evidence="3" type="ordered locus">stu1178</name>
</gene>
<dbReference type="HOGENOM" id="CLU_1531751_0_0_9"/>
<dbReference type="AlphaFoldDB" id="Q5M428"/>
<proteinExistence type="predicted"/>
<keyword evidence="2" id="KW-1133">Transmembrane helix</keyword>
<reference evidence="3 4" key="1">
    <citation type="journal article" date="2004" name="Nat. Biotechnol.">
        <title>Complete sequence and comparative genome analysis of the dairy bacterium Streptococcus thermophilus.</title>
        <authorList>
            <person name="Bolotin A."/>
            <person name="Quinquis B."/>
            <person name="Renault P."/>
            <person name="Sorokin A."/>
            <person name="Ehrlich S.D."/>
            <person name="Kulakauskas S."/>
            <person name="Lapidus A."/>
            <person name="Goltsman E."/>
            <person name="Mazur M."/>
            <person name="Pusch G.D."/>
            <person name="Fonstein M."/>
            <person name="Overbeek R."/>
            <person name="Kyprides N."/>
            <person name="Purnelle B."/>
            <person name="Prozzi D."/>
            <person name="Ngui K."/>
            <person name="Masuy D."/>
            <person name="Hancy F."/>
            <person name="Burteau S."/>
            <person name="Boutry M."/>
            <person name="Delcour J."/>
            <person name="Goffeau A."/>
            <person name="Hols P."/>
        </authorList>
    </citation>
    <scope>NUCLEOTIDE SEQUENCE [LARGE SCALE GENOMIC DNA]</scope>
    <source>
        <strain evidence="4">ATCC BAA-250 / LMG 18311</strain>
    </source>
</reference>
<feature type="compositionally biased region" description="Basic and acidic residues" evidence="1">
    <location>
        <begin position="39"/>
        <end position="48"/>
    </location>
</feature>
<protein>
    <submittedName>
        <fullName evidence="3">Uncharacterized protein</fullName>
    </submittedName>
</protein>
<evidence type="ECO:0000313" key="3">
    <source>
        <dbReference type="EMBL" id="AAV60814.1"/>
    </source>
</evidence>
<keyword evidence="4" id="KW-1185">Reference proteome</keyword>